<evidence type="ECO:0000256" key="3">
    <source>
        <dbReference type="SAM" id="SignalP"/>
    </source>
</evidence>
<proteinExistence type="predicted"/>
<keyword evidence="3" id="KW-0732">Signal</keyword>
<accession>A0A7S3P3M7</accession>
<organism evidence="4">
    <name type="scientific">Amphora coffeiformis</name>
    <dbReference type="NCBI Taxonomy" id="265554"/>
    <lineage>
        <taxon>Eukaryota</taxon>
        <taxon>Sar</taxon>
        <taxon>Stramenopiles</taxon>
        <taxon>Ochrophyta</taxon>
        <taxon>Bacillariophyta</taxon>
        <taxon>Bacillariophyceae</taxon>
        <taxon>Bacillariophycidae</taxon>
        <taxon>Thalassiophysales</taxon>
        <taxon>Catenulaceae</taxon>
        <taxon>Amphora</taxon>
    </lineage>
</organism>
<reference evidence="4" key="1">
    <citation type="submission" date="2021-01" db="EMBL/GenBank/DDBJ databases">
        <authorList>
            <person name="Corre E."/>
            <person name="Pelletier E."/>
            <person name="Niang G."/>
            <person name="Scheremetjew M."/>
            <person name="Finn R."/>
            <person name="Kale V."/>
            <person name="Holt S."/>
            <person name="Cochrane G."/>
            <person name="Meng A."/>
            <person name="Brown T."/>
            <person name="Cohen L."/>
        </authorList>
    </citation>
    <scope>NUCLEOTIDE SEQUENCE</scope>
    <source>
        <strain evidence="4">CCMP127</strain>
    </source>
</reference>
<feature type="compositionally biased region" description="Basic and acidic residues" evidence="1">
    <location>
        <begin position="193"/>
        <end position="203"/>
    </location>
</feature>
<keyword evidence="2" id="KW-0812">Transmembrane</keyword>
<name>A0A7S3P3M7_9STRA</name>
<keyword evidence="2" id="KW-0472">Membrane</keyword>
<evidence type="ECO:0000256" key="2">
    <source>
        <dbReference type="SAM" id="Phobius"/>
    </source>
</evidence>
<protein>
    <submittedName>
        <fullName evidence="4">Uncharacterized protein</fullName>
    </submittedName>
</protein>
<feature type="compositionally biased region" description="Basic and acidic residues" evidence="1">
    <location>
        <begin position="314"/>
        <end position="330"/>
    </location>
</feature>
<feature type="transmembrane region" description="Helical" evidence="2">
    <location>
        <begin position="99"/>
        <end position="119"/>
    </location>
</feature>
<feature type="chain" id="PRO_5031325931" evidence="3">
    <location>
        <begin position="27"/>
        <end position="330"/>
    </location>
</feature>
<dbReference type="EMBL" id="HBIM01009485">
    <property type="protein sequence ID" value="CAE0410566.1"/>
    <property type="molecule type" value="Transcribed_RNA"/>
</dbReference>
<sequence>MSVAWNTRILLGAIVALSWGCTSLQAFTVPPRAIAKIARAPLSVVDTTALHAEEPSSGGAGPLSFLFNPYESKIPKEIEKEIYDAEGNTPAAQDRGKRIALYAAIAFVGILMAFFNGFITELRSTPMPDGSEFSLEEAGFGWVESSFVTRFFFMNKIGGGIALLTGGGAALLAEAEYDTRRINAERIYEELVRRRTAKSEKEAPRKKKQRSSTKEKKRLAALSEVLDSTSSDTAPAAKESRAQSPPVDTTETESESSDTTKEKGGIFGKVKNFYERADSMAASQALLLNKKLEDAGVLEKITDESGLKVVGRQSTKDTESSKDKSSKPKE</sequence>
<feature type="compositionally biased region" description="Basic residues" evidence="1">
    <location>
        <begin position="204"/>
        <end position="219"/>
    </location>
</feature>
<feature type="signal peptide" evidence="3">
    <location>
        <begin position="1"/>
        <end position="26"/>
    </location>
</feature>
<evidence type="ECO:0000313" key="4">
    <source>
        <dbReference type="EMBL" id="CAE0410566.1"/>
    </source>
</evidence>
<feature type="region of interest" description="Disordered" evidence="1">
    <location>
        <begin position="300"/>
        <end position="330"/>
    </location>
</feature>
<feature type="region of interest" description="Disordered" evidence="1">
    <location>
        <begin position="193"/>
        <end position="264"/>
    </location>
</feature>
<dbReference type="AlphaFoldDB" id="A0A7S3P3M7"/>
<evidence type="ECO:0000256" key="1">
    <source>
        <dbReference type="SAM" id="MobiDB-lite"/>
    </source>
</evidence>
<keyword evidence="2" id="KW-1133">Transmembrane helix</keyword>
<gene>
    <name evidence="4" type="ORF">ACOF00016_LOCUS8017</name>
</gene>